<keyword evidence="1" id="KW-0812">Transmembrane</keyword>
<keyword evidence="1" id="KW-0472">Membrane</keyword>
<evidence type="ECO:0000256" key="1">
    <source>
        <dbReference type="SAM" id="Phobius"/>
    </source>
</evidence>
<organism evidence="2 3">
    <name type="scientific">Methylocaldum marinum</name>
    <dbReference type="NCBI Taxonomy" id="1432792"/>
    <lineage>
        <taxon>Bacteria</taxon>
        <taxon>Pseudomonadati</taxon>
        <taxon>Pseudomonadota</taxon>
        <taxon>Gammaproteobacteria</taxon>
        <taxon>Methylococcales</taxon>
        <taxon>Methylococcaceae</taxon>
        <taxon>Methylocaldum</taxon>
    </lineage>
</organism>
<evidence type="ECO:0000313" key="3">
    <source>
        <dbReference type="Proteomes" id="UP000266313"/>
    </source>
</evidence>
<accession>A0A250KWA7</accession>
<keyword evidence="3" id="KW-1185">Reference proteome</keyword>
<reference evidence="2 3" key="1">
    <citation type="submission" date="2016-12" db="EMBL/GenBank/DDBJ databases">
        <title>Genome sequencing of Methylocaldum marinum.</title>
        <authorList>
            <person name="Takeuchi M."/>
            <person name="Kamagata Y."/>
            <person name="Hiraoka S."/>
            <person name="Oshima K."/>
            <person name="Hattori M."/>
            <person name="Iwasaki W."/>
        </authorList>
    </citation>
    <scope>NUCLEOTIDE SEQUENCE [LARGE SCALE GENOMIC DNA]</scope>
    <source>
        <strain evidence="2 3">S8</strain>
    </source>
</reference>
<dbReference type="Proteomes" id="UP000266313">
    <property type="component" value="Chromosome"/>
</dbReference>
<gene>
    <name evidence="2" type="ORF">sS8_3950</name>
</gene>
<sequence length="118" mass="13288">MPCATGSWRSTSVFTAPAGRRGGQWLRFVLHDFPVLVRSEARLVWASAALFFLPLFLALYTLQFYPDGVYFLLTPETVGSAEEMYAPTAERLGRPREASDDVMMLGFYIGNKEYSHAQ</sequence>
<dbReference type="RefSeq" id="WP_119631154.1">
    <property type="nucleotide sequence ID" value="NZ_AP017928.1"/>
</dbReference>
<name>A0A250KWA7_9GAMM</name>
<evidence type="ECO:0000313" key="2">
    <source>
        <dbReference type="EMBL" id="BBA35882.1"/>
    </source>
</evidence>
<keyword evidence="1" id="KW-1133">Transmembrane helix</keyword>
<dbReference type="OrthoDB" id="9792847at2"/>
<feature type="transmembrane region" description="Helical" evidence="1">
    <location>
        <begin position="43"/>
        <end position="62"/>
    </location>
</feature>
<proteinExistence type="predicted"/>
<protein>
    <submittedName>
        <fullName evidence="2">Uncharacterized membrane protein</fullName>
    </submittedName>
</protein>
<dbReference type="AlphaFoldDB" id="A0A250KWA7"/>
<dbReference type="EMBL" id="AP017928">
    <property type="protein sequence ID" value="BBA35882.1"/>
    <property type="molecule type" value="Genomic_DNA"/>
</dbReference>
<dbReference type="KEGG" id="mmai:sS8_3950"/>